<dbReference type="InterPro" id="IPR051534">
    <property type="entry name" value="CBASS_pafABC_assoc_protein"/>
</dbReference>
<accession>A0A4Y3KBH6</accession>
<evidence type="ECO:0000259" key="2">
    <source>
        <dbReference type="Pfam" id="PF19187"/>
    </source>
</evidence>
<dbReference type="PROSITE" id="PS52050">
    <property type="entry name" value="WYL"/>
    <property type="match status" value="1"/>
</dbReference>
<dbReference type="Proteomes" id="UP000315842">
    <property type="component" value="Unassembled WGS sequence"/>
</dbReference>
<gene>
    <name evidence="4" type="ORF">CUD01_11780</name>
</gene>
<dbReference type="Pfam" id="PF13280">
    <property type="entry name" value="WYL"/>
    <property type="match status" value="1"/>
</dbReference>
<evidence type="ECO:0000313" key="5">
    <source>
        <dbReference type="Proteomes" id="UP000315842"/>
    </source>
</evidence>
<dbReference type="PANTHER" id="PTHR34580:SF1">
    <property type="entry name" value="PROTEIN PAFC"/>
    <property type="match status" value="1"/>
</dbReference>
<evidence type="ECO:0000259" key="1">
    <source>
        <dbReference type="Pfam" id="PF13280"/>
    </source>
</evidence>
<dbReference type="InterPro" id="IPR028349">
    <property type="entry name" value="PafC-like"/>
</dbReference>
<organism evidence="4 5">
    <name type="scientific">Cellulomonas uda</name>
    <dbReference type="NCBI Taxonomy" id="1714"/>
    <lineage>
        <taxon>Bacteria</taxon>
        <taxon>Bacillati</taxon>
        <taxon>Actinomycetota</taxon>
        <taxon>Actinomycetes</taxon>
        <taxon>Micrococcales</taxon>
        <taxon>Cellulomonadaceae</taxon>
        <taxon>Cellulomonas</taxon>
    </lineage>
</organism>
<protein>
    <submittedName>
        <fullName evidence="4">Protein pafC</fullName>
    </submittedName>
</protein>
<dbReference type="PIRSF" id="PIRSF016838">
    <property type="entry name" value="PafC"/>
    <property type="match status" value="1"/>
</dbReference>
<evidence type="ECO:0000313" key="4">
    <source>
        <dbReference type="EMBL" id="GEA80734.1"/>
    </source>
</evidence>
<sequence>MAERASDRVVRLLGMIAFLDRHEGASVDELARLFGVSNQQVMADVDTLWVSGTPGYLPYDLIDFDFSSYQRGVVRLTESRGMTRPLRLSAREGVALVAALRALDAGLGGALDDERAQVVRSALAKLTAAVGDAAGTVDVSLTLAAAPAVASALATALREGRRLHVRYVNAADVASEREVDPIRLVTDTDRSYLLGWCHAVEGERLFRVDRILSARVLDVPAEQHPVPPGGGEFVPGDDGALVTLHLTSHGRWVAESTPVQEVRNLPDGSFEIDLRIVSPAWLRHLVLQAADDVLDVRPVSVAADVAQVARAALAAYGPLADLPADALVQDGGA</sequence>
<comment type="caution">
    <text evidence="4">The sequence shown here is derived from an EMBL/GenBank/DDBJ whole genome shotgun (WGS) entry which is preliminary data.</text>
</comment>
<dbReference type="AlphaFoldDB" id="A0A4Y3KBH6"/>
<dbReference type="InterPro" id="IPR043839">
    <property type="entry name" value="PafC_HTH"/>
</dbReference>
<dbReference type="RefSeq" id="WP_141319488.1">
    <property type="nucleotide sequence ID" value="NZ_BJLP01000015.1"/>
</dbReference>
<dbReference type="Pfam" id="PF19187">
    <property type="entry name" value="HTH_PafC"/>
    <property type="match status" value="1"/>
</dbReference>
<reference evidence="4 5" key="1">
    <citation type="submission" date="2019-06" db="EMBL/GenBank/DDBJ databases">
        <title>Whole genome shotgun sequence of Cellulomonas uda NBRC 3747.</title>
        <authorList>
            <person name="Hosoyama A."/>
            <person name="Uohara A."/>
            <person name="Ohji S."/>
            <person name="Ichikawa N."/>
        </authorList>
    </citation>
    <scope>NUCLEOTIDE SEQUENCE [LARGE SCALE GENOMIC DNA]</scope>
    <source>
        <strain evidence="4 5">NBRC 3747</strain>
    </source>
</reference>
<dbReference type="Pfam" id="PF25583">
    <property type="entry name" value="WCX"/>
    <property type="match status" value="1"/>
</dbReference>
<dbReference type="PANTHER" id="PTHR34580">
    <property type="match status" value="1"/>
</dbReference>
<feature type="domain" description="WCX" evidence="3">
    <location>
        <begin position="242"/>
        <end position="313"/>
    </location>
</feature>
<proteinExistence type="predicted"/>
<evidence type="ECO:0000259" key="3">
    <source>
        <dbReference type="Pfam" id="PF25583"/>
    </source>
</evidence>
<feature type="domain" description="WYL" evidence="1">
    <location>
        <begin position="150"/>
        <end position="216"/>
    </location>
</feature>
<feature type="domain" description="PafC HTH" evidence="2">
    <location>
        <begin position="7"/>
        <end position="128"/>
    </location>
</feature>
<name>A0A4Y3KBH6_CELUD</name>
<dbReference type="InterPro" id="IPR026881">
    <property type="entry name" value="WYL_dom"/>
</dbReference>
<keyword evidence="5" id="KW-1185">Reference proteome</keyword>
<dbReference type="InterPro" id="IPR057727">
    <property type="entry name" value="WCX_dom"/>
</dbReference>
<dbReference type="EMBL" id="BJLP01000015">
    <property type="protein sequence ID" value="GEA80734.1"/>
    <property type="molecule type" value="Genomic_DNA"/>
</dbReference>